<accession>A0A1G7REZ9</accession>
<feature type="transmembrane region" description="Helical" evidence="6">
    <location>
        <begin position="448"/>
        <end position="466"/>
    </location>
</feature>
<dbReference type="STRING" id="89065.SAMN05216605_101128"/>
<dbReference type="GO" id="GO:0022857">
    <property type="term" value="F:transmembrane transporter activity"/>
    <property type="evidence" value="ECO:0007669"/>
    <property type="project" value="InterPro"/>
</dbReference>
<feature type="transmembrane region" description="Helical" evidence="6">
    <location>
        <begin position="138"/>
        <end position="154"/>
    </location>
</feature>
<feature type="transmembrane region" description="Helical" evidence="6">
    <location>
        <begin position="99"/>
        <end position="126"/>
    </location>
</feature>
<dbReference type="Proteomes" id="UP000182894">
    <property type="component" value="Unassembled WGS sequence"/>
</dbReference>
<keyword evidence="2" id="KW-1003">Cell membrane</keyword>
<dbReference type="GO" id="GO:0005886">
    <property type="term" value="C:plasma membrane"/>
    <property type="evidence" value="ECO:0007669"/>
    <property type="project" value="UniProtKB-SubCell"/>
</dbReference>
<dbReference type="PANTHER" id="PTHR42770:SF7">
    <property type="entry name" value="MEMBRANE PROTEIN"/>
    <property type="match status" value="1"/>
</dbReference>
<dbReference type="RefSeq" id="WP_074749477.1">
    <property type="nucleotide sequence ID" value="NZ_FNCO01000001.1"/>
</dbReference>
<feature type="transmembrane region" description="Helical" evidence="6">
    <location>
        <begin position="298"/>
        <end position="329"/>
    </location>
</feature>
<evidence type="ECO:0000256" key="3">
    <source>
        <dbReference type="ARBA" id="ARBA00022692"/>
    </source>
</evidence>
<dbReference type="InterPro" id="IPR002293">
    <property type="entry name" value="AA/rel_permease1"/>
</dbReference>
<dbReference type="Gene3D" id="1.20.1740.10">
    <property type="entry name" value="Amino acid/polyamine transporter I"/>
    <property type="match status" value="1"/>
</dbReference>
<feature type="transmembrane region" description="Helical" evidence="6">
    <location>
        <begin position="161"/>
        <end position="186"/>
    </location>
</feature>
<dbReference type="PIRSF" id="PIRSF006060">
    <property type="entry name" value="AA_transporter"/>
    <property type="match status" value="1"/>
</dbReference>
<dbReference type="PANTHER" id="PTHR42770">
    <property type="entry name" value="AMINO ACID TRANSPORTER-RELATED"/>
    <property type="match status" value="1"/>
</dbReference>
<gene>
    <name evidence="7" type="ORF">SAMN05216605_101128</name>
</gene>
<proteinExistence type="predicted"/>
<reference evidence="8" key="1">
    <citation type="submission" date="2016-10" db="EMBL/GenBank/DDBJ databases">
        <authorList>
            <person name="Varghese N."/>
            <person name="Submissions S."/>
        </authorList>
    </citation>
    <scope>NUCLEOTIDE SEQUENCE [LARGE SCALE GENOMIC DNA]</scope>
    <source>
        <strain evidence="8">ATCC 700689</strain>
    </source>
</reference>
<dbReference type="InterPro" id="IPR050367">
    <property type="entry name" value="APC_superfamily"/>
</dbReference>
<comment type="subcellular location">
    <subcellularLocation>
        <location evidence="1">Cell membrane</location>
        <topology evidence="1">Multi-pass membrane protein</topology>
    </subcellularLocation>
</comment>
<evidence type="ECO:0000313" key="8">
    <source>
        <dbReference type="Proteomes" id="UP000182894"/>
    </source>
</evidence>
<evidence type="ECO:0000313" key="7">
    <source>
        <dbReference type="EMBL" id="SDG09396.1"/>
    </source>
</evidence>
<organism evidence="7 8">
    <name type="scientific">Pseudomonas abietaniphila</name>
    <dbReference type="NCBI Taxonomy" id="89065"/>
    <lineage>
        <taxon>Bacteria</taxon>
        <taxon>Pseudomonadati</taxon>
        <taxon>Pseudomonadota</taxon>
        <taxon>Gammaproteobacteria</taxon>
        <taxon>Pseudomonadales</taxon>
        <taxon>Pseudomonadaceae</taxon>
        <taxon>Pseudomonas</taxon>
    </lineage>
</organism>
<protein>
    <submittedName>
        <fullName evidence="7">Amino acid/polyamine/organocation transporter, APC superfamily</fullName>
    </submittedName>
</protein>
<feature type="transmembrane region" description="Helical" evidence="6">
    <location>
        <begin position="218"/>
        <end position="240"/>
    </location>
</feature>
<dbReference type="OrthoDB" id="7281735at2"/>
<keyword evidence="3 6" id="KW-0812">Transmembrane</keyword>
<evidence type="ECO:0000256" key="5">
    <source>
        <dbReference type="ARBA" id="ARBA00023136"/>
    </source>
</evidence>
<evidence type="ECO:0000256" key="2">
    <source>
        <dbReference type="ARBA" id="ARBA00022475"/>
    </source>
</evidence>
<feature type="transmembrane region" description="Helical" evidence="6">
    <location>
        <begin position="252"/>
        <end position="278"/>
    </location>
</feature>
<dbReference type="EMBL" id="FNCO01000001">
    <property type="protein sequence ID" value="SDG09396.1"/>
    <property type="molecule type" value="Genomic_DNA"/>
</dbReference>
<feature type="transmembrane region" description="Helical" evidence="6">
    <location>
        <begin position="28"/>
        <end position="50"/>
    </location>
</feature>
<feature type="transmembrane region" description="Helical" evidence="6">
    <location>
        <begin position="376"/>
        <end position="398"/>
    </location>
</feature>
<dbReference type="Pfam" id="PF13520">
    <property type="entry name" value="AA_permease_2"/>
    <property type="match status" value="1"/>
</dbReference>
<evidence type="ECO:0000256" key="4">
    <source>
        <dbReference type="ARBA" id="ARBA00022989"/>
    </source>
</evidence>
<keyword evidence="5 6" id="KW-0472">Membrane</keyword>
<dbReference type="AlphaFoldDB" id="A0A1G7REZ9"/>
<name>A0A1G7REZ9_9PSED</name>
<feature type="transmembrane region" description="Helical" evidence="6">
    <location>
        <begin position="56"/>
        <end position="78"/>
    </location>
</feature>
<evidence type="ECO:0000256" key="1">
    <source>
        <dbReference type="ARBA" id="ARBA00004651"/>
    </source>
</evidence>
<keyword evidence="8" id="KW-1185">Reference proteome</keyword>
<feature type="transmembrane region" description="Helical" evidence="6">
    <location>
        <begin position="350"/>
        <end position="370"/>
    </location>
</feature>
<feature type="transmembrane region" description="Helical" evidence="6">
    <location>
        <begin position="410"/>
        <end position="428"/>
    </location>
</feature>
<sequence length="488" mass="52844">MNSTPIGKDDCQEQGQHLQRELNFSSTFSLAFAFISPIVALYSIFGIGILTVGPAFWWGLVVAMAGQLLVALVFAMLVSRFPFEGSIYQWSKYLLGSRFGWFAGWTYMCTLPITIATVALGGAGFVAQLFGVDATDKMISVPIALFLIAFATWGNTQGRKIFSTIVWLCIGAEVIGSVGIGVLLLVEFKVNALSVLIPDAQVFAWPEPGVSGFFSSKVALAIAYCGWAFVGFESAGAVAEEVKDPERAVPRAMLFCLLSVGAVVAFSAFSLILALPALEFPAGSDPVTVTLITHLGQVAYKGMLVLFIIGFVACMLGIQASVSRVIWAFARDRTIPCSDFLRQLSGDDKLPTRAFLLTGGLSALLFMLSFTNIYPLLLAFSIAGFYLAFAFPLVGACVSMLKGDWREGPFSLGIFSIPVIFVATGWTLFEAVNISWPRYPELAWYENWAVPIMIVFLAIVGAVIYSKWASPSYACSPLRAAVADNEYR</sequence>
<evidence type="ECO:0000256" key="6">
    <source>
        <dbReference type="SAM" id="Phobius"/>
    </source>
</evidence>
<keyword evidence="4 6" id="KW-1133">Transmembrane helix</keyword>